<keyword evidence="1" id="KW-0489">Methyltransferase</keyword>
<dbReference type="SUPFAM" id="SSF53335">
    <property type="entry name" value="S-adenosyl-L-methionine-dependent methyltransferases"/>
    <property type="match status" value="1"/>
</dbReference>
<accession>A0A2M7UVU9</accession>
<dbReference type="GO" id="GO:0032259">
    <property type="term" value="P:methylation"/>
    <property type="evidence" value="ECO:0007669"/>
    <property type="project" value="UniProtKB-KW"/>
</dbReference>
<sequence length="435" mass="50337">MACVYNTVAGIEFFSPLQSPNVKFTGGSGSLQKYIDYCLYYEKHFDGNIVKKSDGKEYYEYNGELRTFEKQLPETWADIDKVKRDTQTEKTGYPTQKPEPLLERIIKSSSNDGDIILDCFAGSGTTGAVAEKLGRKWIMIDSSKLAIYTIQKRMLNLKAEIGNKGKPLKPKPFVLYNAGLYLDSGFIEKMDEADYRKFVLELFNAEPSEHKIKGVQFHGILNNRPVIVFSQKDFLTYEFIDDLHKTIESGLKDEMHIIAPQSVVRFNEDYVDKGKIRYHILKVPYSIIQKILEKNFIRGLQPLSKTNINQTIESIGFDFIYPPKVECEYYQGKEKTLFDHLVIKIKKFEPVQISKKPVEFEDSKKEALSMVMIDENYDRKVFDMDHYFFGDEIAKNDFKVAFPKQKSGERIMIVYLDVLGNEKAEVKDIKDFKKK</sequence>
<evidence type="ECO:0000256" key="1">
    <source>
        <dbReference type="ARBA" id="ARBA00022603"/>
    </source>
</evidence>
<evidence type="ECO:0000256" key="3">
    <source>
        <dbReference type="ARBA" id="ARBA00022691"/>
    </source>
</evidence>
<gene>
    <name evidence="5" type="ORF">COX91_02195</name>
</gene>
<dbReference type="InterPro" id="IPR002295">
    <property type="entry name" value="N4/N6-MTase_EcoPI_Mod-like"/>
</dbReference>
<keyword evidence="2" id="KW-0808">Transferase</keyword>
<organism evidence="5 6">
    <name type="scientific">Candidatus Nealsonbacteria bacterium CG_4_10_14_0_2_um_filter_39_15</name>
    <dbReference type="NCBI Taxonomy" id="1974681"/>
    <lineage>
        <taxon>Bacteria</taxon>
        <taxon>Candidatus Nealsoniibacteriota</taxon>
    </lineage>
</organism>
<dbReference type="InterPro" id="IPR002941">
    <property type="entry name" value="DNA_methylase_N4/N6"/>
</dbReference>
<comment type="caution">
    <text evidence="5">The sequence shown here is derived from an EMBL/GenBank/DDBJ whole genome shotgun (WGS) entry which is preliminary data.</text>
</comment>
<dbReference type="GO" id="GO:0003677">
    <property type="term" value="F:DNA binding"/>
    <property type="evidence" value="ECO:0007669"/>
    <property type="project" value="InterPro"/>
</dbReference>
<evidence type="ECO:0000256" key="2">
    <source>
        <dbReference type="ARBA" id="ARBA00022679"/>
    </source>
</evidence>
<dbReference type="GO" id="GO:0008170">
    <property type="term" value="F:N-methyltransferase activity"/>
    <property type="evidence" value="ECO:0007669"/>
    <property type="project" value="InterPro"/>
</dbReference>
<dbReference type="Gene3D" id="3.40.50.150">
    <property type="entry name" value="Vaccinia Virus protein VP39"/>
    <property type="match status" value="1"/>
</dbReference>
<dbReference type="EMBL" id="PFPA01000053">
    <property type="protein sequence ID" value="PIZ88047.1"/>
    <property type="molecule type" value="Genomic_DNA"/>
</dbReference>
<protein>
    <recommendedName>
        <fullName evidence="4">DNA methylase N-4/N-6 domain-containing protein</fullName>
    </recommendedName>
</protein>
<dbReference type="PRINTS" id="PR00506">
    <property type="entry name" value="D21N6MTFRASE"/>
</dbReference>
<evidence type="ECO:0000313" key="5">
    <source>
        <dbReference type="EMBL" id="PIZ88047.1"/>
    </source>
</evidence>
<evidence type="ECO:0000259" key="4">
    <source>
        <dbReference type="Pfam" id="PF01555"/>
    </source>
</evidence>
<name>A0A2M7UVU9_9BACT</name>
<reference evidence="6" key="1">
    <citation type="submission" date="2017-09" db="EMBL/GenBank/DDBJ databases">
        <title>Depth-based differentiation of microbial function through sediment-hosted aquifers and enrichment of novel symbionts in the deep terrestrial subsurface.</title>
        <authorList>
            <person name="Probst A.J."/>
            <person name="Ladd B."/>
            <person name="Jarett J.K."/>
            <person name="Geller-Mcgrath D.E."/>
            <person name="Sieber C.M.K."/>
            <person name="Emerson J.B."/>
            <person name="Anantharaman K."/>
            <person name="Thomas B.C."/>
            <person name="Malmstrom R."/>
            <person name="Stieglmeier M."/>
            <person name="Klingl A."/>
            <person name="Woyke T."/>
            <person name="Ryan C.M."/>
            <person name="Banfield J.F."/>
        </authorList>
    </citation>
    <scope>NUCLEOTIDE SEQUENCE [LARGE SCALE GENOMIC DNA]</scope>
</reference>
<dbReference type="AlphaFoldDB" id="A0A2M7UVU9"/>
<evidence type="ECO:0000313" key="6">
    <source>
        <dbReference type="Proteomes" id="UP000230081"/>
    </source>
</evidence>
<dbReference type="InterPro" id="IPR029063">
    <property type="entry name" value="SAM-dependent_MTases_sf"/>
</dbReference>
<dbReference type="Proteomes" id="UP000230081">
    <property type="component" value="Unassembled WGS sequence"/>
</dbReference>
<keyword evidence="3" id="KW-0949">S-adenosyl-L-methionine</keyword>
<dbReference type="Pfam" id="PF01555">
    <property type="entry name" value="N6_N4_Mtase"/>
    <property type="match status" value="1"/>
</dbReference>
<proteinExistence type="predicted"/>
<feature type="domain" description="DNA methylase N-4/N-6" evidence="4">
    <location>
        <begin position="53"/>
        <end position="151"/>
    </location>
</feature>